<dbReference type="AlphaFoldDB" id="A0A7W9QA27"/>
<dbReference type="RefSeq" id="WP_184573002.1">
    <property type="nucleotide sequence ID" value="NZ_JACHJL010000008.1"/>
</dbReference>
<organism evidence="1 2">
    <name type="scientific">Streptomyces zagrosensis</name>
    <dbReference type="NCBI Taxonomy" id="1042984"/>
    <lineage>
        <taxon>Bacteria</taxon>
        <taxon>Bacillati</taxon>
        <taxon>Actinomycetota</taxon>
        <taxon>Actinomycetes</taxon>
        <taxon>Kitasatosporales</taxon>
        <taxon>Streptomycetaceae</taxon>
        <taxon>Streptomyces</taxon>
    </lineage>
</organism>
<dbReference type="EMBL" id="JACHJL010000008">
    <property type="protein sequence ID" value="MBB5936395.1"/>
    <property type="molecule type" value="Genomic_DNA"/>
</dbReference>
<sequence>MTSNRRCKPASSPELIPSPSAMRGLAAWRLCDFFQQPWPIGVAKVDTDLELLGVGVEQQVGLNVGVVESAVYTGFAAPADATV</sequence>
<comment type="caution">
    <text evidence="1">The sequence shown here is derived from an EMBL/GenBank/DDBJ whole genome shotgun (WGS) entry which is preliminary data.</text>
</comment>
<evidence type="ECO:0000313" key="1">
    <source>
        <dbReference type="EMBL" id="MBB5936395.1"/>
    </source>
</evidence>
<evidence type="ECO:0000313" key="2">
    <source>
        <dbReference type="Proteomes" id="UP000588098"/>
    </source>
</evidence>
<reference evidence="1 2" key="1">
    <citation type="submission" date="2020-08" db="EMBL/GenBank/DDBJ databases">
        <title>Genomic Encyclopedia of Type Strains, Phase III (KMG-III): the genomes of soil and plant-associated and newly described type strains.</title>
        <authorList>
            <person name="Whitman W."/>
        </authorList>
    </citation>
    <scope>NUCLEOTIDE SEQUENCE [LARGE SCALE GENOMIC DNA]</scope>
    <source>
        <strain evidence="1 2">CECT 8305</strain>
    </source>
</reference>
<proteinExistence type="predicted"/>
<gene>
    <name evidence="1" type="ORF">FHS42_003470</name>
</gene>
<accession>A0A7W9QA27</accession>
<name>A0A7W9QA27_9ACTN</name>
<protein>
    <submittedName>
        <fullName evidence="1">Uncharacterized protein</fullName>
    </submittedName>
</protein>
<keyword evidence="2" id="KW-1185">Reference proteome</keyword>
<dbReference type="Proteomes" id="UP000588098">
    <property type="component" value="Unassembled WGS sequence"/>
</dbReference>